<accession>A0A803NKN0</accession>
<dbReference type="CDD" id="cd09272">
    <property type="entry name" value="RNase_HI_RT_Ty1"/>
    <property type="match status" value="1"/>
</dbReference>
<dbReference type="EnsemblPlants" id="evm.model.01.2311">
    <property type="protein sequence ID" value="cds.evm.model.01.2311"/>
    <property type="gene ID" value="evm.TU.01.2311"/>
</dbReference>
<reference evidence="1" key="1">
    <citation type="submission" date="2018-11" db="EMBL/GenBank/DDBJ databases">
        <authorList>
            <person name="Grassa J C."/>
        </authorList>
    </citation>
    <scope>NUCLEOTIDE SEQUENCE [LARGE SCALE GENOMIC DNA]</scope>
</reference>
<evidence type="ECO:0008006" key="3">
    <source>
        <dbReference type="Google" id="ProtNLM"/>
    </source>
</evidence>
<proteinExistence type="predicted"/>
<dbReference type="AlphaFoldDB" id="A0A803NKN0"/>
<dbReference type="Gramene" id="evm.model.01.2311">
    <property type="protein sequence ID" value="cds.evm.model.01.2311"/>
    <property type="gene ID" value="evm.TU.01.2311"/>
</dbReference>
<sequence length="63" mass="7065">PLKLYCDNSAAVAFSKNVRSTSRSKHIDIKYYFVKQKVTESLISIEYTPSIGMLADPLMKGLP</sequence>
<reference evidence="1" key="2">
    <citation type="submission" date="2021-03" db="UniProtKB">
        <authorList>
            <consortium name="EnsemblPlants"/>
        </authorList>
    </citation>
    <scope>IDENTIFICATION</scope>
</reference>
<dbReference type="Proteomes" id="UP000596661">
    <property type="component" value="Chromosome 1"/>
</dbReference>
<name>A0A803NKN0_CANSA</name>
<evidence type="ECO:0000313" key="1">
    <source>
        <dbReference type="EnsemblPlants" id="cds.evm.model.01.2311"/>
    </source>
</evidence>
<dbReference type="EMBL" id="UZAU01000068">
    <property type="status" value="NOT_ANNOTATED_CDS"/>
    <property type="molecule type" value="Genomic_DNA"/>
</dbReference>
<protein>
    <recommendedName>
        <fullName evidence="3">Copia protein</fullName>
    </recommendedName>
</protein>
<evidence type="ECO:0000313" key="2">
    <source>
        <dbReference type="Proteomes" id="UP000596661"/>
    </source>
</evidence>
<keyword evidence="2" id="KW-1185">Reference proteome</keyword>
<organism evidence="1 2">
    <name type="scientific">Cannabis sativa</name>
    <name type="common">Hemp</name>
    <name type="synonym">Marijuana</name>
    <dbReference type="NCBI Taxonomy" id="3483"/>
    <lineage>
        <taxon>Eukaryota</taxon>
        <taxon>Viridiplantae</taxon>
        <taxon>Streptophyta</taxon>
        <taxon>Embryophyta</taxon>
        <taxon>Tracheophyta</taxon>
        <taxon>Spermatophyta</taxon>
        <taxon>Magnoliopsida</taxon>
        <taxon>eudicotyledons</taxon>
        <taxon>Gunneridae</taxon>
        <taxon>Pentapetalae</taxon>
        <taxon>rosids</taxon>
        <taxon>fabids</taxon>
        <taxon>Rosales</taxon>
        <taxon>Cannabaceae</taxon>
        <taxon>Cannabis</taxon>
    </lineage>
</organism>